<dbReference type="EMBL" id="OV725083">
    <property type="protein sequence ID" value="CAH1406977.1"/>
    <property type="molecule type" value="Genomic_DNA"/>
</dbReference>
<evidence type="ECO:0000313" key="2">
    <source>
        <dbReference type="Proteomes" id="UP001152798"/>
    </source>
</evidence>
<name>A0A9P0MYD4_NEZVI</name>
<protein>
    <submittedName>
        <fullName evidence="1">Uncharacterized protein</fullName>
    </submittedName>
</protein>
<dbReference type="Proteomes" id="UP001152798">
    <property type="component" value="Chromosome 7"/>
</dbReference>
<accession>A0A9P0MYD4</accession>
<organism evidence="1 2">
    <name type="scientific">Nezara viridula</name>
    <name type="common">Southern green stink bug</name>
    <name type="synonym">Cimex viridulus</name>
    <dbReference type="NCBI Taxonomy" id="85310"/>
    <lineage>
        <taxon>Eukaryota</taxon>
        <taxon>Metazoa</taxon>
        <taxon>Ecdysozoa</taxon>
        <taxon>Arthropoda</taxon>
        <taxon>Hexapoda</taxon>
        <taxon>Insecta</taxon>
        <taxon>Pterygota</taxon>
        <taxon>Neoptera</taxon>
        <taxon>Paraneoptera</taxon>
        <taxon>Hemiptera</taxon>
        <taxon>Heteroptera</taxon>
        <taxon>Panheteroptera</taxon>
        <taxon>Pentatomomorpha</taxon>
        <taxon>Pentatomoidea</taxon>
        <taxon>Pentatomidae</taxon>
        <taxon>Pentatominae</taxon>
        <taxon>Nezara</taxon>
    </lineage>
</organism>
<dbReference type="AlphaFoldDB" id="A0A9P0MYD4"/>
<keyword evidence="2" id="KW-1185">Reference proteome</keyword>
<sequence length="96" mass="11113">MFCCIVKMKFFLLLVLYICLGVLIFVTANPTHKLNEEMKTLTMKRNDLILRGPIYRHCTHESCCPYSDSCCENDLKCCTVKGRYHVLDCGVLFLIQ</sequence>
<evidence type="ECO:0000313" key="1">
    <source>
        <dbReference type="EMBL" id="CAH1406977.1"/>
    </source>
</evidence>
<reference evidence="1" key="1">
    <citation type="submission" date="2022-01" db="EMBL/GenBank/DDBJ databases">
        <authorList>
            <person name="King R."/>
        </authorList>
    </citation>
    <scope>NUCLEOTIDE SEQUENCE</scope>
</reference>
<gene>
    <name evidence="1" type="ORF">NEZAVI_LOCUS14806</name>
</gene>
<proteinExistence type="predicted"/>